<evidence type="ECO:0000313" key="2">
    <source>
        <dbReference type="Proteomes" id="UP000596248"/>
    </source>
</evidence>
<sequence>MTGDDHLLQTLQLEFSKGVPSLEAFQQKGIPGKMRGYRKVERTEDLLTLLKSFQEQYPLFDIMIKNKVESQEIKKRYTLLKWNGEYGDEAIFIVRDNLRARQSLFTPGRCEDLFWFHADLANDIAVSTWEEFCEESFDELEPIAF</sequence>
<name>A0ABX7FIF2_BRECH</name>
<proteinExistence type="predicted"/>
<protein>
    <submittedName>
        <fullName evidence="1">Uncharacterized protein</fullName>
    </submittedName>
</protein>
<accession>A0ABX7FIF2</accession>
<dbReference type="EMBL" id="CP069127">
    <property type="protein sequence ID" value="QRG66001.1"/>
    <property type="molecule type" value="Genomic_DNA"/>
</dbReference>
<organism evidence="1 2">
    <name type="scientific">Brevibacillus choshinensis</name>
    <dbReference type="NCBI Taxonomy" id="54911"/>
    <lineage>
        <taxon>Bacteria</taxon>
        <taxon>Bacillati</taxon>
        <taxon>Bacillota</taxon>
        <taxon>Bacilli</taxon>
        <taxon>Bacillales</taxon>
        <taxon>Paenibacillaceae</taxon>
        <taxon>Brevibacillus</taxon>
    </lineage>
</organism>
<dbReference type="Proteomes" id="UP000596248">
    <property type="component" value="Chromosome"/>
</dbReference>
<reference evidence="1 2" key="1">
    <citation type="submission" date="2021-01" db="EMBL/GenBank/DDBJ databases">
        <title>Identification of strong promoters based on the transcriptome of Brevibacillus choshinensis.</title>
        <authorList>
            <person name="Yao D."/>
            <person name="Zhang K."/>
            <person name="Wu J."/>
        </authorList>
    </citation>
    <scope>NUCLEOTIDE SEQUENCE [LARGE SCALE GENOMIC DNA]</scope>
    <source>
        <strain evidence="1 2">HPD31-SP3</strain>
    </source>
</reference>
<dbReference type="RefSeq" id="WP_203353070.1">
    <property type="nucleotide sequence ID" value="NZ_CP069127.1"/>
</dbReference>
<evidence type="ECO:0000313" key="1">
    <source>
        <dbReference type="EMBL" id="QRG66001.1"/>
    </source>
</evidence>
<keyword evidence="2" id="KW-1185">Reference proteome</keyword>
<gene>
    <name evidence="1" type="ORF">JNE38_20805</name>
</gene>